<accession>A0A5D2A709</accession>
<dbReference type="Proteomes" id="UP000323506">
    <property type="component" value="Chromosome D12"/>
</dbReference>
<evidence type="ECO:0000313" key="1">
    <source>
        <dbReference type="EMBL" id="TYG40667.1"/>
    </source>
</evidence>
<reference evidence="1 2" key="1">
    <citation type="submission" date="2019-06" db="EMBL/GenBank/DDBJ databases">
        <title>WGS assembly of Gossypium darwinii.</title>
        <authorList>
            <person name="Chen Z.J."/>
            <person name="Sreedasyam A."/>
            <person name="Ando A."/>
            <person name="Song Q."/>
            <person name="De L."/>
            <person name="Hulse-Kemp A."/>
            <person name="Ding M."/>
            <person name="Ye W."/>
            <person name="Kirkbride R."/>
            <person name="Jenkins J."/>
            <person name="Plott C."/>
            <person name="Lovell J."/>
            <person name="Lin Y.-M."/>
            <person name="Vaughn R."/>
            <person name="Liu B."/>
            <person name="Li W."/>
            <person name="Simpson S."/>
            <person name="Scheffler B."/>
            <person name="Saski C."/>
            <person name="Grover C."/>
            <person name="Hu G."/>
            <person name="Conover J."/>
            <person name="Carlson J."/>
            <person name="Shu S."/>
            <person name="Boston L."/>
            <person name="Williams M."/>
            <person name="Peterson D."/>
            <person name="Mcgee K."/>
            <person name="Jones D."/>
            <person name="Wendel J."/>
            <person name="Stelly D."/>
            <person name="Grimwood J."/>
            <person name="Schmutz J."/>
        </authorList>
    </citation>
    <scope>NUCLEOTIDE SEQUENCE [LARGE SCALE GENOMIC DNA]</scope>
    <source>
        <strain evidence="1">1808015.09</strain>
    </source>
</reference>
<dbReference type="GO" id="GO:0006487">
    <property type="term" value="P:protein N-linked glycosylation"/>
    <property type="evidence" value="ECO:0007669"/>
    <property type="project" value="TreeGrafter"/>
</dbReference>
<dbReference type="GO" id="GO:0005789">
    <property type="term" value="C:endoplasmic reticulum membrane"/>
    <property type="evidence" value="ECO:0007669"/>
    <property type="project" value="TreeGrafter"/>
</dbReference>
<gene>
    <name evidence="1" type="ORF">ES288_D12G111400v1</name>
</gene>
<protein>
    <submittedName>
        <fullName evidence="1">Uncharacterized protein</fullName>
    </submittedName>
</protein>
<dbReference type="AlphaFoldDB" id="A0A5D2A709"/>
<dbReference type="GO" id="GO:0004377">
    <property type="term" value="F:GDP-Man:Man(3)GlcNAc(2)-PP-Dol alpha-1,2-mannosyltransferase activity"/>
    <property type="evidence" value="ECO:0007669"/>
    <property type="project" value="InterPro"/>
</dbReference>
<name>A0A5D2A709_GOSDA</name>
<evidence type="ECO:0000313" key="2">
    <source>
        <dbReference type="Proteomes" id="UP000323506"/>
    </source>
</evidence>
<dbReference type="PANTHER" id="PTHR45919:SF1">
    <property type="entry name" value="GDP-MAN:MAN(3)GLCNAC(2)-PP-DOL ALPHA-1,2-MANNOSYLTRANSFERASE"/>
    <property type="match status" value="1"/>
</dbReference>
<dbReference type="SUPFAM" id="SSF53756">
    <property type="entry name" value="UDP-Glycosyltransferase/glycogen phosphorylase"/>
    <property type="match status" value="1"/>
</dbReference>
<dbReference type="InterPro" id="IPR038013">
    <property type="entry name" value="ALG11"/>
</dbReference>
<dbReference type="Gene3D" id="3.40.50.2000">
    <property type="entry name" value="Glycogen Phosphorylase B"/>
    <property type="match status" value="1"/>
</dbReference>
<keyword evidence="2" id="KW-1185">Reference proteome</keyword>
<proteinExistence type="predicted"/>
<dbReference type="EMBL" id="CM017712">
    <property type="protein sequence ID" value="TYG40667.1"/>
    <property type="molecule type" value="Genomic_DNA"/>
</dbReference>
<organism evidence="1 2">
    <name type="scientific">Gossypium darwinii</name>
    <name type="common">Darwin's cotton</name>
    <name type="synonym">Gossypium barbadense var. darwinii</name>
    <dbReference type="NCBI Taxonomy" id="34276"/>
    <lineage>
        <taxon>Eukaryota</taxon>
        <taxon>Viridiplantae</taxon>
        <taxon>Streptophyta</taxon>
        <taxon>Embryophyta</taxon>
        <taxon>Tracheophyta</taxon>
        <taxon>Spermatophyta</taxon>
        <taxon>Magnoliopsida</taxon>
        <taxon>eudicotyledons</taxon>
        <taxon>Gunneridae</taxon>
        <taxon>Pentapetalae</taxon>
        <taxon>rosids</taxon>
        <taxon>malvids</taxon>
        <taxon>Malvales</taxon>
        <taxon>Malvaceae</taxon>
        <taxon>Malvoideae</taxon>
        <taxon>Gossypium</taxon>
    </lineage>
</organism>
<sequence>MAVVSCLTIFDFSSQKLHSIVEYLEVVVEYMAAGAIPIAHNSAGPKMDIVLDEDGQQIGFLAQNVEEYADAVLKIVKMPEFERLKIQHQGEELADFRSKDFTMISKPQSDQLYAVLPSYRIALEDHTDIENKSYTCSCLLGFFTLSIQSLEKA</sequence>
<dbReference type="PANTHER" id="PTHR45919">
    <property type="entry name" value="GDP-MAN:MAN(3)GLCNAC(2)-PP-DOL ALPHA-1,2-MANNOSYLTRANSFERASE"/>
    <property type="match status" value="1"/>
</dbReference>